<evidence type="ECO:0000256" key="5">
    <source>
        <dbReference type="ARBA" id="ARBA00022723"/>
    </source>
</evidence>
<evidence type="ECO:0000256" key="8">
    <source>
        <dbReference type="ARBA" id="ARBA00022833"/>
    </source>
</evidence>
<comment type="caution">
    <text evidence="14">The sequence shown here is derived from an EMBL/GenBank/DDBJ whole genome shotgun (WGS) entry which is preliminary data.</text>
</comment>
<evidence type="ECO:0000256" key="2">
    <source>
        <dbReference type="ARBA" id="ARBA00005988"/>
    </source>
</evidence>
<dbReference type="PROSITE" id="PS00132">
    <property type="entry name" value="CARBOXYPEPT_ZN_1"/>
    <property type="match status" value="1"/>
</dbReference>
<dbReference type="GO" id="GO:0005615">
    <property type="term" value="C:extracellular space"/>
    <property type="evidence" value="ECO:0007669"/>
    <property type="project" value="TreeGrafter"/>
</dbReference>
<evidence type="ECO:0000259" key="13">
    <source>
        <dbReference type="PROSITE" id="PS52035"/>
    </source>
</evidence>
<comment type="cofactor">
    <cofactor evidence="1">
        <name>Zn(2+)</name>
        <dbReference type="ChEBI" id="CHEBI:29105"/>
    </cofactor>
</comment>
<proteinExistence type="inferred from homology"/>
<dbReference type="InterPro" id="IPR033849">
    <property type="entry name" value="CPB2"/>
</dbReference>
<evidence type="ECO:0000256" key="10">
    <source>
        <dbReference type="ARBA" id="ARBA00023157"/>
    </source>
</evidence>
<feature type="chain" id="PRO_5039621105" description="Peptidase M14 domain-containing protein" evidence="12">
    <location>
        <begin position="19"/>
        <end position="424"/>
    </location>
</feature>
<dbReference type="GO" id="GO:0006508">
    <property type="term" value="P:proteolysis"/>
    <property type="evidence" value="ECO:0007669"/>
    <property type="project" value="UniProtKB-KW"/>
</dbReference>
<dbReference type="FunFam" id="3.30.70.340:FF:000003">
    <property type="entry name" value="Carboxypeptidase B2"/>
    <property type="match status" value="1"/>
</dbReference>
<keyword evidence="4" id="KW-0645">Protease</keyword>
<reference evidence="14 15" key="1">
    <citation type="submission" date="2021-06" db="EMBL/GenBank/DDBJ databases">
        <title>Chromosome-level genome assembly of the red-tail catfish (Hemibagrus wyckioides).</title>
        <authorList>
            <person name="Shao F."/>
        </authorList>
    </citation>
    <scope>NUCLEOTIDE SEQUENCE [LARGE SCALE GENOMIC DNA]</scope>
    <source>
        <strain evidence="14">EC202008001</strain>
        <tissue evidence="14">Blood</tissue>
    </source>
</reference>
<dbReference type="Pfam" id="PF00246">
    <property type="entry name" value="Peptidase_M14"/>
    <property type="match status" value="1"/>
</dbReference>
<evidence type="ECO:0000313" key="14">
    <source>
        <dbReference type="EMBL" id="KAG7315903.1"/>
    </source>
</evidence>
<dbReference type="GO" id="GO:0042730">
    <property type="term" value="P:fibrinolysis"/>
    <property type="evidence" value="ECO:0007669"/>
    <property type="project" value="InterPro"/>
</dbReference>
<keyword evidence="9" id="KW-0482">Metalloprotease</keyword>
<dbReference type="SMART" id="SM00631">
    <property type="entry name" value="Zn_pept"/>
    <property type="match status" value="1"/>
</dbReference>
<dbReference type="Pfam" id="PF02244">
    <property type="entry name" value="Propep_M14"/>
    <property type="match status" value="1"/>
</dbReference>
<dbReference type="CDD" id="cd06246">
    <property type="entry name" value="M14_CPB2"/>
    <property type="match status" value="1"/>
</dbReference>
<evidence type="ECO:0000256" key="1">
    <source>
        <dbReference type="ARBA" id="ARBA00001947"/>
    </source>
</evidence>
<evidence type="ECO:0000256" key="12">
    <source>
        <dbReference type="SAM" id="SignalP"/>
    </source>
</evidence>
<accession>A0A9D3SDK0</accession>
<dbReference type="Proteomes" id="UP000824219">
    <property type="component" value="Linkage Group LG26"/>
</dbReference>
<keyword evidence="3" id="KW-0121">Carboxypeptidase</keyword>
<keyword evidence="15" id="KW-1185">Reference proteome</keyword>
<keyword evidence="10" id="KW-1015">Disulfide bond</keyword>
<dbReference type="OrthoDB" id="3626597at2759"/>
<dbReference type="SUPFAM" id="SSF53187">
    <property type="entry name" value="Zn-dependent exopeptidases"/>
    <property type="match status" value="1"/>
</dbReference>
<evidence type="ECO:0000256" key="4">
    <source>
        <dbReference type="ARBA" id="ARBA00022670"/>
    </source>
</evidence>
<keyword evidence="8" id="KW-0862">Zinc</keyword>
<dbReference type="EMBL" id="JAHKSW010000026">
    <property type="protein sequence ID" value="KAG7315903.1"/>
    <property type="molecule type" value="Genomic_DNA"/>
</dbReference>
<name>A0A9D3SDK0_9TELE</name>
<evidence type="ECO:0000313" key="15">
    <source>
        <dbReference type="Proteomes" id="UP000824219"/>
    </source>
</evidence>
<comment type="similarity">
    <text evidence="2 11">Belongs to the peptidase M14 family.</text>
</comment>
<dbReference type="FunFam" id="3.40.630.10:FF:000001">
    <property type="entry name" value="Carboxypeptidase B"/>
    <property type="match status" value="1"/>
</dbReference>
<dbReference type="Gene3D" id="3.40.630.10">
    <property type="entry name" value="Zn peptidases"/>
    <property type="match status" value="1"/>
</dbReference>
<dbReference type="GO" id="GO:0008270">
    <property type="term" value="F:zinc ion binding"/>
    <property type="evidence" value="ECO:0007669"/>
    <property type="project" value="InterPro"/>
</dbReference>
<dbReference type="InterPro" id="IPR003146">
    <property type="entry name" value="M14A_act_pep"/>
</dbReference>
<dbReference type="Gene3D" id="3.30.70.340">
    <property type="entry name" value="Metallocarboxypeptidase-like"/>
    <property type="match status" value="1"/>
</dbReference>
<feature type="active site" description="Proton donor/acceptor" evidence="11">
    <location>
        <position position="384"/>
    </location>
</feature>
<dbReference type="InterPro" id="IPR057246">
    <property type="entry name" value="CARBOXYPEPT_ZN_1"/>
</dbReference>
<evidence type="ECO:0000256" key="7">
    <source>
        <dbReference type="ARBA" id="ARBA00022801"/>
    </source>
</evidence>
<dbReference type="PROSITE" id="PS52035">
    <property type="entry name" value="PEPTIDASE_M14"/>
    <property type="match status" value="1"/>
</dbReference>
<keyword evidence="7" id="KW-0378">Hydrolase</keyword>
<evidence type="ECO:0000256" key="3">
    <source>
        <dbReference type="ARBA" id="ARBA00022645"/>
    </source>
</evidence>
<keyword evidence="5" id="KW-0479">Metal-binding</keyword>
<dbReference type="PROSITE" id="PS00133">
    <property type="entry name" value="CARBOXYPEPT_ZN_2"/>
    <property type="match status" value="1"/>
</dbReference>
<dbReference type="PRINTS" id="PR00765">
    <property type="entry name" value="CRBOXYPTASEA"/>
</dbReference>
<dbReference type="PANTHER" id="PTHR11705:SF17">
    <property type="entry name" value="CARBOXYPEPTIDASE B2"/>
    <property type="match status" value="1"/>
</dbReference>
<keyword evidence="6 12" id="KW-0732">Signal</keyword>
<dbReference type="PANTHER" id="PTHR11705">
    <property type="entry name" value="PROTEASE FAMILY M14 CARBOXYPEPTIDASE A,B"/>
    <property type="match status" value="1"/>
</dbReference>
<dbReference type="SUPFAM" id="SSF54897">
    <property type="entry name" value="Protease propeptides/inhibitors"/>
    <property type="match status" value="1"/>
</dbReference>
<dbReference type="GO" id="GO:0004181">
    <property type="term" value="F:metallocarboxypeptidase activity"/>
    <property type="evidence" value="ECO:0007669"/>
    <property type="project" value="InterPro"/>
</dbReference>
<evidence type="ECO:0000256" key="9">
    <source>
        <dbReference type="ARBA" id="ARBA00023049"/>
    </source>
</evidence>
<feature type="domain" description="Peptidase M14" evidence="13">
    <location>
        <begin position="123"/>
        <end position="418"/>
    </location>
</feature>
<sequence length="424" mass="48779">MRPLLLLAILICFHCVLRKGFCSSEQDKVLSITAVTQEQVILLQNISSHNETTLWQPASPSYITENTPVHLFVQSSSVTRVTELLNTHRFSFSVLLENTQQLIQEQTRNITTDPKSGGMTYERYHSLEDIYYLINKTSQEHPDMTKLILIGSSFEKNPLYLLKLSGRRGPVDKAMWMDCGIHAREWISPAFCLWFIKYAVIFYKENPDITAMLDKMDIYILPVMNPDGYKYTWTTNRMWRKNRSVREGTSCVGVDLNRNFDANWCTAGASSNPCSDIYCGQYPESEPEVQAVTKFLRAHKDSIKLYFSMHSYSQMLLFPYSYTHDQIPNHSELFDLVKEAAVKIRRHYKNVYHFGSGAKTIYLAPGGSDDWAYDQGILYSFTFELQDRGRYGFLLPPNLISVACNEALAAVKIISMRVLEKLHE</sequence>
<dbReference type="InterPro" id="IPR036990">
    <property type="entry name" value="M14A-like_propep"/>
</dbReference>
<gene>
    <name evidence="14" type="ORF">KOW79_020769</name>
</gene>
<organism evidence="14 15">
    <name type="scientific">Hemibagrus wyckioides</name>
    <dbReference type="NCBI Taxonomy" id="337641"/>
    <lineage>
        <taxon>Eukaryota</taxon>
        <taxon>Metazoa</taxon>
        <taxon>Chordata</taxon>
        <taxon>Craniata</taxon>
        <taxon>Vertebrata</taxon>
        <taxon>Euteleostomi</taxon>
        <taxon>Actinopterygii</taxon>
        <taxon>Neopterygii</taxon>
        <taxon>Teleostei</taxon>
        <taxon>Ostariophysi</taxon>
        <taxon>Siluriformes</taxon>
        <taxon>Bagridae</taxon>
        <taxon>Hemibagrus</taxon>
    </lineage>
</organism>
<dbReference type="InterPro" id="IPR000834">
    <property type="entry name" value="Peptidase_M14"/>
</dbReference>
<dbReference type="AlphaFoldDB" id="A0A9D3SDK0"/>
<evidence type="ECO:0000256" key="6">
    <source>
        <dbReference type="ARBA" id="ARBA00022729"/>
    </source>
</evidence>
<dbReference type="InterPro" id="IPR057247">
    <property type="entry name" value="CARBOXYPEPT_ZN_2"/>
</dbReference>
<feature type="signal peptide" evidence="12">
    <location>
        <begin position="1"/>
        <end position="18"/>
    </location>
</feature>
<protein>
    <recommendedName>
        <fullName evidence="13">Peptidase M14 domain-containing protein</fullName>
    </recommendedName>
</protein>
<evidence type="ECO:0000256" key="11">
    <source>
        <dbReference type="PROSITE-ProRule" id="PRU01379"/>
    </source>
</evidence>